<accession>A0A7J6PZ63</accession>
<evidence type="ECO:0000313" key="1">
    <source>
        <dbReference type="EMBL" id="KAF4701001.1"/>
    </source>
</evidence>
<gene>
    <name evidence="1" type="ORF">FOZ63_023030</name>
</gene>
<feature type="non-terminal residue" evidence="1">
    <location>
        <position position="1"/>
    </location>
</feature>
<dbReference type="EMBL" id="JABANO010036926">
    <property type="protein sequence ID" value="KAF4701001.1"/>
    <property type="molecule type" value="Genomic_DNA"/>
</dbReference>
<reference evidence="1 2" key="1">
    <citation type="submission" date="2020-04" db="EMBL/GenBank/DDBJ databases">
        <title>Perkinsus olseni comparative genomics.</title>
        <authorList>
            <person name="Bogema D.R."/>
        </authorList>
    </citation>
    <scope>NUCLEOTIDE SEQUENCE [LARGE SCALE GENOMIC DNA]</scope>
    <source>
        <strain evidence="1 2">ATCC PRA-207</strain>
    </source>
</reference>
<dbReference type="AlphaFoldDB" id="A0A7J6PZ63"/>
<name>A0A7J6PZ63_PEROL</name>
<comment type="caution">
    <text evidence="1">The sequence shown here is derived from an EMBL/GenBank/DDBJ whole genome shotgun (WGS) entry which is preliminary data.</text>
</comment>
<organism evidence="1 2">
    <name type="scientific">Perkinsus olseni</name>
    <name type="common">Perkinsus atlanticus</name>
    <dbReference type="NCBI Taxonomy" id="32597"/>
    <lineage>
        <taxon>Eukaryota</taxon>
        <taxon>Sar</taxon>
        <taxon>Alveolata</taxon>
        <taxon>Perkinsozoa</taxon>
        <taxon>Perkinsea</taxon>
        <taxon>Perkinsida</taxon>
        <taxon>Perkinsidae</taxon>
        <taxon>Perkinsus</taxon>
    </lineage>
</organism>
<protein>
    <submittedName>
        <fullName evidence="1">Uncharacterized protein</fullName>
    </submittedName>
</protein>
<dbReference type="Proteomes" id="UP000553632">
    <property type="component" value="Unassembled WGS sequence"/>
</dbReference>
<proteinExistence type="predicted"/>
<feature type="non-terminal residue" evidence="1">
    <location>
        <position position="137"/>
    </location>
</feature>
<sequence>RLANIWLQSHAADSDTNSGENLLSELGVGQIALLHGSQTIVVEESCSQANFIGRSVCDISARRMVVTAHHVLLKPDREAVMRLVATDVEARRVFLLYLRPSELPGGMGKHENMTPDDINALAQRNLRIIKIDGVSTL</sequence>
<keyword evidence="2" id="KW-1185">Reference proteome</keyword>
<evidence type="ECO:0000313" key="2">
    <source>
        <dbReference type="Proteomes" id="UP000553632"/>
    </source>
</evidence>